<dbReference type="EMBL" id="GBEZ01006434">
    <property type="protein sequence ID" value="JAC78967.1"/>
    <property type="molecule type" value="Transcribed_RNA"/>
</dbReference>
<protein>
    <submittedName>
        <fullName evidence="1">Uncharacterized protein</fullName>
    </submittedName>
</protein>
<name>A0A061S1C8_9CHLO</name>
<feature type="non-terminal residue" evidence="1">
    <location>
        <position position="1"/>
    </location>
</feature>
<dbReference type="AlphaFoldDB" id="A0A061S1C8"/>
<gene>
    <name evidence="1" type="ORF">TSPGSL018_13865</name>
</gene>
<organism evidence="1">
    <name type="scientific">Tetraselmis sp. GSL018</name>
    <dbReference type="NCBI Taxonomy" id="582737"/>
    <lineage>
        <taxon>Eukaryota</taxon>
        <taxon>Viridiplantae</taxon>
        <taxon>Chlorophyta</taxon>
        <taxon>core chlorophytes</taxon>
        <taxon>Chlorodendrophyceae</taxon>
        <taxon>Chlorodendrales</taxon>
        <taxon>Chlorodendraceae</taxon>
        <taxon>Tetraselmis</taxon>
    </lineage>
</organism>
<sequence>LRHRRHNLLFNSSNVRKFCKTAIFSLLISRSNYEPRCLWRASLAGVEKRLKRQQCRELVRGSDCQQATPLTDVK</sequence>
<reference evidence="1" key="1">
    <citation type="submission" date="2014-05" db="EMBL/GenBank/DDBJ databases">
        <title>The transcriptome of the halophilic microalga Tetraselmis sp. GSL018 isolated from the Great Salt Lake, Utah.</title>
        <authorList>
            <person name="Jinkerson R.E."/>
            <person name="D'Adamo S."/>
            <person name="Posewitz M.C."/>
        </authorList>
    </citation>
    <scope>NUCLEOTIDE SEQUENCE</scope>
    <source>
        <strain evidence="1">GSL018</strain>
    </source>
</reference>
<proteinExistence type="predicted"/>
<evidence type="ECO:0000313" key="1">
    <source>
        <dbReference type="EMBL" id="JAC78967.1"/>
    </source>
</evidence>
<accession>A0A061S1C8</accession>